<name>A0ABZ3H225_GEOAI</name>
<keyword evidence="2 4" id="KW-0378">Hydrolase</keyword>
<dbReference type="PANTHER" id="PTHR43046">
    <property type="entry name" value="GDP-MANNOSE MANNOSYL HYDROLASE"/>
    <property type="match status" value="1"/>
</dbReference>
<comment type="cofactor">
    <cofactor evidence="1">
        <name>Mg(2+)</name>
        <dbReference type="ChEBI" id="CHEBI:18420"/>
    </cofactor>
</comment>
<evidence type="ECO:0000313" key="5">
    <source>
        <dbReference type="Proteomes" id="UP001492541"/>
    </source>
</evidence>
<dbReference type="Gene3D" id="3.90.79.10">
    <property type="entry name" value="Nucleoside Triphosphate Pyrophosphohydrolase"/>
    <property type="match status" value="1"/>
</dbReference>
<dbReference type="CDD" id="cd04688">
    <property type="entry name" value="NUDIX_Hydrolase"/>
    <property type="match status" value="1"/>
</dbReference>
<dbReference type="EMBL" id="CP087714">
    <property type="protein sequence ID" value="XAT63324.1"/>
    <property type="molecule type" value="Genomic_DNA"/>
</dbReference>
<proteinExistence type="predicted"/>
<evidence type="ECO:0000313" key="4">
    <source>
        <dbReference type="EMBL" id="XAT63324.1"/>
    </source>
</evidence>
<dbReference type="RefSeq" id="WP_193808386.1">
    <property type="nucleotide sequence ID" value="NZ_CP087714.1"/>
</dbReference>
<dbReference type="GO" id="GO:0016787">
    <property type="term" value="F:hydrolase activity"/>
    <property type="evidence" value="ECO:0007669"/>
    <property type="project" value="UniProtKB-KW"/>
</dbReference>
<dbReference type="InterPro" id="IPR000086">
    <property type="entry name" value="NUDIX_hydrolase_dom"/>
</dbReference>
<evidence type="ECO:0000256" key="1">
    <source>
        <dbReference type="ARBA" id="ARBA00001946"/>
    </source>
</evidence>
<keyword evidence="5" id="KW-1185">Reference proteome</keyword>
<reference evidence="4 5" key="1">
    <citation type="submission" date="2021-11" db="EMBL/GenBank/DDBJ databases">
        <title>Whole genome of Geoglobus acetivorans.</title>
        <authorList>
            <person name="Liu D."/>
        </authorList>
    </citation>
    <scope>NUCLEOTIDE SEQUENCE [LARGE SCALE GENOMIC DNA]</scope>
    <source>
        <strain evidence="4 5">SBH6</strain>
    </source>
</reference>
<organism evidence="4 5">
    <name type="scientific">Geoglobus acetivorans</name>
    <dbReference type="NCBI Taxonomy" id="565033"/>
    <lineage>
        <taxon>Archaea</taxon>
        <taxon>Methanobacteriati</taxon>
        <taxon>Methanobacteriota</taxon>
        <taxon>Archaeoglobi</taxon>
        <taxon>Archaeoglobales</taxon>
        <taxon>Archaeoglobaceae</taxon>
        <taxon>Geoglobus</taxon>
    </lineage>
</organism>
<dbReference type="InterPro" id="IPR015797">
    <property type="entry name" value="NUDIX_hydrolase-like_dom_sf"/>
</dbReference>
<dbReference type="InterPro" id="IPR020084">
    <property type="entry name" value="NUDIX_hydrolase_CS"/>
</dbReference>
<dbReference type="GeneID" id="90449761"/>
<feature type="domain" description="Nudix hydrolase" evidence="3">
    <location>
        <begin position="10"/>
        <end position="151"/>
    </location>
</feature>
<dbReference type="Proteomes" id="UP001492541">
    <property type="component" value="Chromosome"/>
</dbReference>
<dbReference type="PROSITE" id="PS51462">
    <property type="entry name" value="NUDIX"/>
    <property type="match status" value="1"/>
</dbReference>
<dbReference type="PROSITE" id="PS00893">
    <property type="entry name" value="NUDIX_BOX"/>
    <property type="match status" value="1"/>
</dbReference>
<dbReference type="PANTHER" id="PTHR43046:SF14">
    <property type="entry name" value="MUTT_NUDIX FAMILY PROTEIN"/>
    <property type="match status" value="1"/>
</dbReference>
<evidence type="ECO:0000256" key="2">
    <source>
        <dbReference type="ARBA" id="ARBA00022801"/>
    </source>
</evidence>
<accession>A0ABZ3H225</accession>
<evidence type="ECO:0000259" key="3">
    <source>
        <dbReference type="PROSITE" id="PS51462"/>
    </source>
</evidence>
<gene>
    <name evidence="4" type="ORF">LPQ35_08675</name>
</gene>
<dbReference type="SUPFAM" id="SSF55811">
    <property type="entry name" value="Nudix"/>
    <property type="match status" value="1"/>
</dbReference>
<dbReference type="Pfam" id="PF00293">
    <property type="entry name" value="NUDIX"/>
    <property type="match status" value="1"/>
</dbReference>
<protein>
    <submittedName>
        <fullName evidence="4">NUDIX hydrolase</fullName>
    </submittedName>
</protein>
<sequence>MVTFEKEKIRFNYRVVGIVFNRDYVLLHRAEEDDFWALPGGRVELLEPSKNALKREMREELGVEARVDRLIWVAETFFRDGGTLLHELGLYYLVELPEDCSLYRKRRFWGKEHVEGEKEIRLIFEWFSLDELENLPLYPGFLRKALKDLPQTTQHIEVWEI</sequence>